<proteinExistence type="predicted"/>
<evidence type="ECO:0000313" key="7">
    <source>
        <dbReference type="Proteomes" id="UP000051751"/>
    </source>
</evidence>
<dbReference type="GO" id="GO:0016787">
    <property type="term" value="F:hydrolase activity"/>
    <property type="evidence" value="ECO:0007669"/>
    <property type="project" value="UniProtKB-KW"/>
</dbReference>
<evidence type="ECO:0000256" key="3">
    <source>
        <dbReference type="SAM" id="Phobius"/>
    </source>
</evidence>
<dbReference type="InterPro" id="IPR023365">
    <property type="entry name" value="Sortase_dom-sf"/>
</dbReference>
<dbReference type="SUPFAM" id="SSF63817">
    <property type="entry name" value="Sortase"/>
    <property type="match status" value="1"/>
</dbReference>
<accession>A0A0R2FZT5</accession>
<dbReference type="Proteomes" id="UP000051751">
    <property type="component" value="Unassembled WGS sequence"/>
</dbReference>
<dbReference type="CDD" id="cd05827">
    <property type="entry name" value="Sortase_C"/>
    <property type="match status" value="1"/>
</dbReference>
<dbReference type="Pfam" id="PF04203">
    <property type="entry name" value="Sortase"/>
    <property type="match status" value="1"/>
</dbReference>
<keyword evidence="1" id="KW-0378">Hydrolase</keyword>
<feature type="active site" description="Acyl-thioester intermediate" evidence="2">
    <location>
        <position position="205"/>
    </location>
</feature>
<gene>
    <name evidence="4" type="ORF">IV38_GL000802</name>
    <name evidence="5" type="ORF">IV40_GL001051</name>
</gene>
<evidence type="ECO:0000313" key="6">
    <source>
        <dbReference type="Proteomes" id="UP000051645"/>
    </source>
</evidence>
<dbReference type="InterPro" id="IPR042002">
    <property type="entry name" value="Sortase_C"/>
</dbReference>
<dbReference type="AlphaFoldDB" id="A0A0R2FZT5"/>
<feature type="active site" description="Proton donor/acceptor" evidence="2">
    <location>
        <position position="143"/>
    </location>
</feature>
<dbReference type="STRING" id="81857.IV38_GL000802"/>
<dbReference type="NCBIfam" id="NF033745">
    <property type="entry name" value="class_C_sortase"/>
    <property type="match status" value="1"/>
</dbReference>
<reference evidence="6 7" key="1">
    <citation type="journal article" date="2015" name="Genome Announc.">
        <title>Expanding the biotechnology potential of lactobacilli through comparative genomics of 213 strains and associated genera.</title>
        <authorList>
            <person name="Sun Z."/>
            <person name="Harris H.M."/>
            <person name="McCann A."/>
            <person name="Guo C."/>
            <person name="Argimon S."/>
            <person name="Zhang W."/>
            <person name="Yang X."/>
            <person name="Jeffery I.B."/>
            <person name="Cooney J.C."/>
            <person name="Kagawa T.F."/>
            <person name="Liu W."/>
            <person name="Song Y."/>
            <person name="Salvetti E."/>
            <person name="Wrobel A."/>
            <person name="Rasinkangas P."/>
            <person name="Parkhill J."/>
            <person name="Rea M.C."/>
            <person name="O'Sullivan O."/>
            <person name="Ritari J."/>
            <person name="Douillard F.P."/>
            <person name="Paul Ross R."/>
            <person name="Yang R."/>
            <person name="Briner A.E."/>
            <person name="Felis G.E."/>
            <person name="de Vos W.M."/>
            <person name="Barrangou R."/>
            <person name="Klaenhammer T.R."/>
            <person name="Caufield P.W."/>
            <person name="Cui Y."/>
            <person name="Zhang H."/>
            <person name="O'Toole P.W."/>
        </authorList>
    </citation>
    <scope>NUCLEOTIDE SEQUENCE [LARGE SCALE GENOMIC DNA]</scope>
    <source>
        <strain evidence="4 7">ATCC BAA-66</strain>
        <strain evidence="5 6">DSM 13344</strain>
    </source>
</reference>
<keyword evidence="6" id="KW-1185">Reference proteome</keyword>
<organism evidence="5 6">
    <name type="scientific">Lactobacillus selangorensis</name>
    <dbReference type="NCBI Taxonomy" id="81857"/>
    <lineage>
        <taxon>Bacteria</taxon>
        <taxon>Bacillati</taxon>
        <taxon>Bacillota</taxon>
        <taxon>Bacilli</taxon>
        <taxon>Lactobacillales</taxon>
        <taxon>Lactobacillaceae</taxon>
        <taxon>Lactobacillus</taxon>
    </lineage>
</organism>
<protein>
    <submittedName>
        <fullName evidence="5">Sortase family protein</fullName>
    </submittedName>
</protein>
<evidence type="ECO:0000313" key="5">
    <source>
        <dbReference type="EMBL" id="KRN32987.1"/>
    </source>
</evidence>
<keyword evidence="3" id="KW-0812">Transmembrane</keyword>
<dbReference type="Gene3D" id="2.40.260.10">
    <property type="entry name" value="Sortase"/>
    <property type="match status" value="1"/>
</dbReference>
<dbReference type="PATRIC" id="fig|81857.3.peg.804"/>
<evidence type="ECO:0000256" key="1">
    <source>
        <dbReference type="ARBA" id="ARBA00022801"/>
    </source>
</evidence>
<sequence length="263" mass="29396">MFSYPFVTQQMSADQQIKQNQTYRKKVKKLSAAQRKNILTAMENYNQTLVGSGQMLTDPYAAEKSQAKQTISKNNKEKATGTLDVMGSELGGSIATIYIPKIKADLPIYDSTSDKALSIGAGLLNHTSYPTGGKGTHAVITAHRGLPKSKLFTDLPKLKKGDKFIIQTVNRTLTYQVDQIKTVKPEDVSQIQIEQDKDLVTLMTCTPYMINTHRLMVRGHRIPNATNKVVRQHEIPWIYVIIGSLLLLGAGYGGVKLYRRQRR</sequence>
<feature type="transmembrane region" description="Helical" evidence="3">
    <location>
        <begin position="237"/>
        <end position="255"/>
    </location>
</feature>
<evidence type="ECO:0000256" key="2">
    <source>
        <dbReference type="PIRSR" id="PIRSR605754-1"/>
    </source>
</evidence>
<dbReference type="Proteomes" id="UP000051645">
    <property type="component" value="Unassembled WGS sequence"/>
</dbReference>
<dbReference type="InterPro" id="IPR005754">
    <property type="entry name" value="Sortase"/>
</dbReference>
<comment type="caution">
    <text evidence="5">The sequence shown here is derived from an EMBL/GenBank/DDBJ whole genome shotgun (WGS) entry which is preliminary data.</text>
</comment>
<evidence type="ECO:0000313" key="4">
    <source>
        <dbReference type="EMBL" id="KRN28603.1"/>
    </source>
</evidence>
<dbReference type="NCBIfam" id="TIGR01076">
    <property type="entry name" value="sortase_fam"/>
    <property type="match status" value="1"/>
</dbReference>
<keyword evidence="3" id="KW-1133">Transmembrane helix</keyword>
<dbReference type="EMBL" id="JQAZ01000002">
    <property type="protein sequence ID" value="KRN32987.1"/>
    <property type="molecule type" value="Genomic_DNA"/>
</dbReference>
<dbReference type="EMBL" id="JQAT01000002">
    <property type="protein sequence ID" value="KRN28603.1"/>
    <property type="molecule type" value="Genomic_DNA"/>
</dbReference>
<keyword evidence="3" id="KW-0472">Membrane</keyword>
<name>A0A0R2FZT5_9LACO</name>